<dbReference type="Proteomes" id="UP001060771">
    <property type="component" value="Chromosome"/>
</dbReference>
<evidence type="ECO:0000313" key="2">
    <source>
        <dbReference type="Proteomes" id="UP001060771"/>
    </source>
</evidence>
<dbReference type="Gene3D" id="3.20.20.105">
    <property type="entry name" value="Queuine tRNA-ribosyltransferase-like"/>
    <property type="match status" value="1"/>
</dbReference>
<protein>
    <submittedName>
        <fullName evidence="1">tRNA-ribosyltransferase</fullName>
    </submittedName>
</protein>
<gene>
    <name evidence="1" type="ORF">Vsou_11000</name>
</gene>
<evidence type="ECO:0000313" key="1">
    <source>
        <dbReference type="EMBL" id="BDR92007.1"/>
    </source>
</evidence>
<reference evidence="2" key="1">
    <citation type="submission" date="2022-09" db="EMBL/GenBank/DDBJ databases">
        <title>Complete genome sequence of Vulcanisaeta souniana.</title>
        <authorList>
            <person name="Kato S."/>
            <person name="Itoh T."/>
            <person name="Ohkuma M."/>
        </authorList>
    </citation>
    <scope>NUCLEOTIDE SEQUENCE [LARGE SCALE GENOMIC DNA]</scope>
    <source>
        <strain evidence="2">JCM 11219</strain>
    </source>
</reference>
<proteinExistence type="predicted"/>
<dbReference type="EMBL" id="AP026830">
    <property type="protein sequence ID" value="BDR92007.1"/>
    <property type="molecule type" value="Genomic_DNA"/>
</dbReference>
<dbReference type="SUPFAM" id="SSF51713">
    <property type="entry name" value="tRNA-guanine transglycosylase"/>
    <property type="match status" value="1"/>
</dbReference>
<dbReference type="GeneID" id="76206647"/>
<name>A0ABM8BM12_9CREN</name>
<dbReference type="InterPro" id="IPR036511">
    <property type="entry name" value="TGT-like_sf"/>
</dbReference>
<dbReference type="RefSeq" id="WP_188602325.1">
    <property type="nucleotide sequence ID" value="NZ_AP026830.1"/>
</dbReference>
<sequence length="321" mass="36905">MRIILGTPINSRPKPWLYFRVPALMVNAFDILRSGIYEEDHSIKNSLQYDGEVWMDSGGFQFLRYGKIPDIEELARIYDQVWDARYFLNLDYPPSPTDSEHDLETKLRRSLDNYEHLIKKFDNVLPVLHYHWKTDIIMRYLLKYLNFNPKCIAIGGLVPYVLISRGAPKNSRRTALGFLLKIKRETDLCIHVLGLGSPVINPILSMINIDSTDTSTWRVKAAYGKVVMPGGGERHVSGRAINFGGKKATSDDLARLYEFLRSTGFPVLDRFDDIKLSFEYRALVNAWVVLNSFEKPGSGVFRNIYDEVTNELAKEVLERAY</sequence>
<accession>A0ABM8BM12</accession>
<keyword evidence="2" id="KW-1185">Reference proteome</keyword>
<organism evidence="1 2">
    <name type="scientific">Vulcanisaeta souniana JCM 11219</name>
    <dbReference type="NCBI Taxonomy" id="1293586"/>
    <lineage>
        <taxon>Archaea</taxon>
        <taxon>Thermoproteota</taxon>
        <taxon>Thermoprotei</taxon>
        <taxon>Thermoproteales</taxon>
        <taxon>Thermoproteaceae</taxon>
        <taxon>Vulcanisaeta</taxon>
    </lineage>
</organism>